<sequence>MAKTIVSFEEDERLVFDAQPDAQAQLDQCVTSRLNEWRNQQRKRLAEQFIAAMDSKDSAVMAATAILKAHVEADEQAIEAAAVLGLPKEIIK</sequence>
<name>A0A6J5MLS9_9CAUD</name>
<proteinExistence type="predicted"/>
<accession>A0A6J5MLS9</accession>
<gene>
    <name evidence="1" type="ORF">UFOVP509_46</name>
</gene>
<organism evidence="1">
    <name type="scientific">uncultured Caudovirales phage</name>
    <dbReference type="NCBI Taxonomy" id="2100421"/>
    <lineage>
        <taxon>Viruses</taxon>
        <taxon>Duplodnaviria</taxon>
        <taxon>Heunggongvirae</taxon>
        <taxon>Uroviricota</taxon>
        <taxon>Caudoviricetes</taxon>
        <taxon>Peduoviridae</taxon>
        <taxon>Maltschvirus</taxon>
        <taxon>Maltschvirus maltsch</taxon>
    </lineage>
</organism>
<reference evidence="1" key="1">
    <citation type="submission" date="2020-04" db="EMBL/GenBank/DDBJ databases">
        <authorList>
            <person name="Chiriac C."/>
            <person name="Salcher M."/>
            <person name="Ghai R."/>
            <person name="Kavagutti S V."/>
        </authorList>
    </citation>
    <scope>NUCLEOTIDE SEQUENCE</scope>
</reference>
<protein>
    <submittedName>
        <fullName evidence="1">Uncharacterized protein</fullName>
    </submittedName>
</protein>
<dbReference type="EMBL" id="LR796479">
    <property type="protein sequence ID" value="CAB4147754.1"/>
    <property type="molecule type" value="Genomic_DNA"/>
</dbReference>
<evidence type="ECO:0000313" key="1">
    <source>
        <dbReference type="EMBL" id="CAB4147754.1"/>
    </source>
</evidence>